<gene>
    <name evidence="2" type="ORF">DW040_03110</name>
    <name evidence="1" type="ORF">DW272_02500</name>
</gene>
<reference evidence="3 4" key="1">
    <citation type="submission" date="2018-08" db="EMBL/GenBank/DDBJ databases">
        <title>A genome reference for cultivated species of the human gut microbiota.</title>
        <authorList>
            <person name="Zou Y."/>
            <person name="Xue W."/>
            <person name="Luo G."/>
        </authorList>
    </citation>
    <scope>NUCLEOTIDE SEQUENCE [LARGE SCALE GENOMIC DNA]</scope>
    <source>
        <strain evidence="2 4">AF39-4</strain>
        <strain evidence="1 3">AM22-9LB</strain>
    </source>
</reference>
<evidence type="ECO:0000313" key="3">
    <source>
        <dbReference type="Proteomes" id="UP000284220"/>
    </source>
</evidence>
<evidence type="ECO:0000313" key="1">
    <source>
        <dbReference type="EMBL" id="RHG20097.1"/>
    </source>
</evidence>
<name>A0A414SKJ8_9FIRM</name>
<dbReference type="EMBL" id="QRHZ01000001">
    <property type="protein sequence ID" value="RHG20097.1"/>
    <property type="molecule type" value="Genomic_DNA"/>
</dbReference>
<organism evidence="1 3">
    <name type="scientific">Blautia obeum</name>
    <dbReference type="NCBI Taxonomy" id="40520"/>
    <lineage>
        <taxon>Bacteria</taxon>
        <taxon>Bacillati</taxon>
        <taxon>Bacillota</taxon>
        <taxon>Clostridia</taxon>
        <taxon>Lachnospirales</taxon>
        <taxon>Lachnospiraceae</taxon>
        <taxon>Blautia</taxon>
    </lineage>
</organism>
<dbReference type="AlphaFoldDB" id="A0A414SKJ8"/>
<evidence type="ECO:0000313" key="2">
    <source>
        <dbReference type="EMBL" id="RHK98312.1"/>
    </source>
</evidence>
<dbReference type="Proteomes" id="UP000284220">
    <property type="component" value="Unassembled WGS sequence"/>
</dbReference>
<comment type="caution">
    <text evidence="1">The sequence shown here is derived from an EMBL/GenBank/DDBJ whole genome shotgun (WGS) entry which is preliminary data.</text>
</comment>
<sequence>MITLEDILPLVLENDIRLVDNDSGDEICFLRNGYFNSILSEKYSRAIVKHINNDECIEDTINIYILVRNND</sequence>
<dbReference type="EMBL" id="QROE01000001">
    <property type="protein sequence ID" value="RHK98312.1"/>
    <property type="molecule type" value="Genomic_DNA"/>
</dbReference>
<protein>
    <submittedName>
        <fullName evidence="1">Uncharacterized protein</fullName>
    </submittedName>
</protein>
<evidence type="ECO:0000313" key="4">
    <source>
        <dbReference type="Proteomes" id="UP000284267"/>
    </source>
</evidence>
<dbReference type="RefSeq" id="WP_118197419.1">
    <property type="nucleotide sequence ID" value="NZ_CABJDZ010000001.1"/>
</dbReference>
<proteinExistence type="predicted"/>
<dbReference type="Proteomes" id="UP000284267">
    <property type="component" value="Unassembled WGS sequence"/>
</dbReference>
<accession>A0A414SKJ8</accession>